<dbReference type="GO" id="GO:0003998">
    <property type="term" value="F:acylphosphatase activity"/>
    <property type="evidence" value="ECO:0007669"/>
    <property type="project" value="UniProtKB-EC"/>
</dbReference>
<sequence>MERLKIIFKGRVQGVGFRYHALRIANTLKLTGSVKNLYDGDVEVYLQGNRKNINNFLEEISNQRFVRIDSRDIMEVAIKNDENSFEILF</sequence>
<dbReference type="Pfam" id="PF00708">
    <property type="entry name" value="Acylphosphatase"/>
    <property type="match status" value="1"/>
</dbReference>
<protein>
    <recommendedName>
        <fullName evidence="3 5">acylphosphatase</fullName>
        <ecNumber evidence="2 5">3.6.1.7</ecNumber>
    </recommendedName>
</protein>
<dbReference type="RefSeq" id="WP_060929542.1">
    <property type="nucleotide sequence ID" value="NZ_CAMXZL010000002.1"/>
</dbReference>
<evidence type="ECO:0000313" key="8">
    <source>
        <dbReference type="EMBL" id="KWZ77607.1"/>
    </source>
</evidence>
<dbReference type="AlphaFoldDB" id="A0A133KDR7"/>
<gene>
    <name evidence="8" type="ORF">HMPREF3200_01261</name>
</gene>
<comment type="similarity">
    <text evidence="1 6">Belongs to the acylphosphatase family.</text>
</comment>
<evidence type="ECO:0000256" key="1">
    <source>
        <dbReference type="ARBA" id="ARBA00005614"/>
    </source>
</evidence>
<evidence type="ECO:0000256" key="5">
    <source>
        <dbReference type="PROSITE-ProRule" id="PRU00520"/>
    </source>
</evidence>
<evidence type="ECO:0000256" key="3">
    <source>
        <dbReference type="ARBA" id="ARBA00015991"/>
    </source>
</evidence>
<evidence type="ECO:0000256" key="4">
    <source>
        <dbReference type="ARBA" id="ARBA00047645"/>
    </source>
</evidence>
<comment type="catalytic activity">
    <reaction evidence="4 5">
        <text>an acyl phosphate + H2O = a carboxylate + phosphate + H(+)</text>
        <dbReference type="Rhea" id="RHEA:14965"/>
        <dbReference type="ChEBI" id="CHEBI:15377"/>
        <dbReference type="ChEBI" id="CHEBI:15378"/>
        <dbReference type="ChEBI" id="CHEBI:29067"/>
        <dbReference type="ChEBI" id="CHEBI:43474"/>
        <dbReference type="ChEBI" id="CHEBI:59918"/>
        <dbReference type="EC" id="3.6.1.7"/>
    </reaction>
</comment>
<accession>A0A133KDR7</accession>
<feature type="active site" evidence="5">
    <location>
        <position position="36"/>
    </location>
</feature>
<comment type="caution">
    <text evidence="8">The sequence shown here is derived from an EMBL/GenBank/DDBJ whole genome shotgun (WGS) entry which is preliminary data.</text>
</comment>
<dbReference type="PATRIC" id="fig|33036.3.peg.1249"/>
<keyword evidence="9" id="KW-1185">Reference proteome</keyword>
<dbReference type="InterPro" id="IPR020456">
    <property type="entry name" value="Acylphosphatase"/>
</dbReference>
<dbReference type="Proteomes" id="UP000070383">
    <property type="component" value="Unassembled WGS sequence"/>
</dbReference>
<proteinExistence type="inferred from homology"/>
<dbReference type="SUPFAM" id="SSF54975">
    <property type="entry name" value="Acylphosphatase/BLUF domain-like"/>
    <property type="match status" value="1"/>
</dbReference>
<evidence type="ECO:0000259" key="7">
    <source>
        <dbReference type="PROSITE" id="PS51160"/>
    </source>
</evidence>
<dbReference type="OrthoDB" id="9808093at2"/>
<dbReference type="PANTHER" id="PTHR47268">
    <property type="entry name" value="ACYLPHOSPHATASE"/>
    <property type="match status" value="1"/>
</dbReference>
<evidence type="ECO:0000256" key="2">
    <source>
        <dbReference type="ARBA" id="ARBA00012150"/>
    </source>
</evidence>
<dbReference type="Gene3D" id="3.30.70.100">
    <property type="match status" value="1"/>
</dbReference>
<dbReference type="InterPro" id="IPR001792">
    <property type="entry name" value="Acylphosphatase-like_dom"/>
</dbReference>
<name>A0A133KDR7_9FIRM</name>
<dbReference type="InterPro" id="IPR036046">
    <property type="entry name" value="Acylphosphatase-like_dom_sf"/>
</dbReference>
<keyword evidence="5" id="KW-0378">Hydrolase</keyword>
<reference evidence="9" key="1">
    <citation type="submission" date="2016-01" db="EMBL/GenBank/DDBJ databases">
        <authorList>
            <person name="Mitreva M."/>
            <person name="Pepin K.H."/>
            <person name="Mihindukulasuriya K.A."/>
            <person name="Fulton R."/>
            <person name="Fronick C."/>
            <person name="O'Laughlin M."/>
            <person name="Miner T."/>
            <person name="Herter B."/>
            <person name="Rosa B.A."/>
            <person name="Cordes M."/>
            <person name="Tomlinson C."/>
            <person name="Wollam A."/>
            <person name="Palsikar V.B."/>
            <person name="Mardis E.R."/>
            <person name="Wilson R.K."/>
        </authorList>
    </citation>
    <scope>NUCLEOTIDE SEQUENCE [LARGE SCALE GENOMIC DNA]</scope>
    <source>
        <strain evidence="9">MJR8151</strain>
    </source>
</reference>
<organism evidence="8 9">
    <name type="scientific">Anaerococcus tetradius</name>
    <dbReference type="NCBI Taxonomy" id="33036"/>
    <lineage>
        <taxon>Bacteria</taxon>
        <taxon>Bacillati</taxon>
        <taxon>Bacillota</taxon>
        <taxon>Tissierellia</taxon>
        <taxon>Tissierellales</taxon>
        <taxon>Peptoniphilaceae</taxon>
        <taxon>Anaerococcus</taxon>
    </lineage>
</organism>
<dbReference type="PROSITE" id="PS51160">
    <property type="entry name" value="ACYLPHOSPHATASE_3"/>
    <property type="match status" value="1"/>
</dbReference>
<feature type="active site" evidence="5">
    <location>
        <position position="18"/>
    </location>
</feature>
<feature type="domain" description="Acylphosphatase-like" evidence="7">
    <location>
        <begin position="3"/>
        <end position="89"/>
    </location>
</feature>
<evidence type="ECO:0000256" key="6">
    <source>
        <dbReference type="RuleBase" id="RU004168"/>
    </source>
</evidence>
<dbReference type="STRING" id="33036.HMPREF3200_01261"/>
<evidence type="ECO:0000313" key="9">
    <source>
        <dbReference type="Proteomes" id="UP000070383"/>
    </source>
</evidence>
<dbReference type="EC" id="3.6.1.7" evidence="2 5"/>
<dbReference type="EMBL" id="LRPM01000047">
    <property type="protein sequence ID" value="KWZ77607.1"/>
    <property type="molecule type" value="Genomic_DNA"/>
</dbReference>
<dbReference type="PANTHER" id="PTHR47268:SF4">
    <property type="entry name" value="ACYLPHOSPHATASE"/>
    <property type="match status" value="1"/>
</dbReference>